<gene>
    <name evidence="1" type="ORF">GMST_28180</name>
</gene>
<proteinExistence type="predicted"/>
<reference evidence="2" key="1">
    <citation type="submission" date="2020-06" db="EMBL/GenBank/DDBJ databases">
        <title>Draft genomic sequence of Geomonas sp. Red330.</title>
        <authorList>
            <person name="Itoh H."/>
            <person name="Zhenxing X."/>
            <person name="Ushijima N."/>
            <person name="Masuda Y."/>
            <person name="Shiratori Y."/>
            <person name="Senoo K."/>
        </authorList>
    </citation>
    <scope>NUCLEOTIDE SEQUENCE [LARGE SCALE GENOMIC DNA]</scope>
    <source>
        <strain evidence="2">Red330</strain>
    </source>
</reference>
<keyword evidence="2" id="KW-1185">Reference proteome</keyword>
<evidence type="ECO:0000313" key="2">
    <source>
        <dbReference type="Proteomes" id="UP000556026"/>
    </source>
</evidence>
<comment type="caution">
    <text evidence="1">The sequence shown here is derived from an EMBL/GenBank/DDBJ whole genome shotgun (WGS) entry which is preliminary data.</text>
</comment>
<dbReference type="Proteomes" id="UP000556026">
    <property type="component" value="Unassembled WGS sequence"/>
</dbReference>
<dbReference type="EMBL" id="BLXX01000008">
    <property type="protein sequence ID" value="GFO60493.1"/>
    <property type="molecule type" value="Genomic_DNA"/>
</dbReference>
<protein>
    <submittedName>
        <fullName evidence="1">Uncharacterized protein</fullName>
    </submittedName>
</protein>
<accession>A0A6V8ML68</accession>
<organism evidence="1 2">
    <name type="scientific">Geomonas silvestris</name>
    <dbReference type="NCBI Taxonomy" id="2740184"/>
    <lineage>
        <taxon>Bacteria</taxon>
        <taxon>Pseudomonadati</taxon>
        <taxon>Thermodesulfobacteriota</taxon>
        <taxon>Desulfuromonadia</taxon>
        <taxon>Geobacterales</taxon>
        <taxon>Geobacteraceae</taxon>
        <taxon>Geomonas</taxon>
    </lineage>
</organism>
<evidence type="ECO:0000313" key="1">
    <source>
        <dbReference type="EMBL" id="GFO60493.1"/>
    </source>
</evidence>
<name>A0A6V8ML68_9BACT</name>
<sequence>MLVSSDDAAPHENRAGTSRGAANKTFFSCEVDRVGLKKKPKSSRIKHRAGNRFTWFGIPALDAVGENHLWYDRKKV</sequence>
<dbReference type="AlphaFoldDB" id="A0A6V8ML68"/>